<feature type="region of interest" description="Disordered" evidence="2">
    <location>
        <begin position="716"/>
        <end position="740"/>
    </location>
</feature>
<feature type="compositionally biased region" description="Acidic residues" evidence="2">
    <location>
        <begin position="232"/>
        <end position="241"/>
    </location>
</feature>
<feature type="compositionally biased region" description="Basic and acidic residues" evidence="2">
    <location>
        <begin position="72"/>
        <end position="87"/>
    </location>
</feature>
<dbReference type="Gene3D" id="1.20.5.340">
    <property type="match status" value="1"/>
</dbReference>
<sequence length="836" mass="94349">MDTTSHDTVGASTLATPFFMPSSPPGHPEQDPLQSPDRGNTPIDDLLAGHTDDEEEARLENGPSPGSSRASSPDHRAMDNTLDRRLAEYTVDFSRLPGAKPGEDDDALGELKLPHEEDRLSEVGGPEDFTANMDKYFMDDDTREHGSQVEFGEKDGEDVAAAEEQEVQEPTLPQEQRHEDQQHSSQLHQPAVEEEQELGEYSEFGPPVDMSTPSHLLRRNSIGREITHLENIEEDPNDELDMAQTPSVRRQRVPSRMSNADDSESLRRQIAELQRALEERDAQLARLFAQTQETASVKDQISQLQAELQRKTALIDELHAKHSDETVLRDQLRLLQRQNEDKDSFFRQSSMNASDLGALQTQISDLQKELQSRNSDPELSAERLETIAYLRQQLDLSQAQLKKRDEAFDETALKLKEMAATTEQQLQDKNTEIDRLQARVDAHLEEIEKLGAEATQATHKYRGLEERISSLEVKNRPLEELNSTLEADLSRAQSQVTAHENALKAVAADLPLEDGGNTYTEILELIKDLGGPPPARSLDSLPKGKEPAPKDNDTQHLLDELTKLRAQLKDASATQKTLEIQLSRSQEQLTESQTLINSIEGENTRLTKRNEDLKTKLDSTQNELNRVREEHSDALDTIEQLQEEKKPQQPSPPPSPPTTRTTATTTTPPTTQEETHQAQIKSLHVAHKTAISTLRTSHAESTRKLRALLSAAEQRETRLQTELETTQQQRPRRSAHESEIRSLRAEVERLTSVIAAKDETATTLDQRIARSVEKREKEWERRVDLLLKEREKMARALMWSWGEKEVGDLKGAEDELGRKRQGYRYKHARAKGDSSS</sequence>
<protein>
    <submittedName>
        <fullName evidence="3">Putative spindle pole body associated protein SnaD</fullName>
    </submittedName>
</protein>
<evidence type="ECO:0000256" key="2">
    <source>
        <dbReference type="SAM" id="MobiDB-lite"/>
    </source>
</evidence>
<feature type="coiled-coil region" evidence="1">
    <location>
        <begin position="412"/>
        <end position="502"/>
    </location>
</feature>
<name>A0A2J5HS01_9EURO</name>
<organism evidence="3 4">
    <name type="scientific">Aspergillus taichungensis</name>
    <dbReference type="NCBI Taxonomy" id="482145"/>
    <lineage>
        <taxon>Eukaryota</taxon>
        <taxon>Fungi</taxon>
        <taxon>Dikarya</taxon>
        <taxon>Ascomycota</taxon>
        <taxon>Pezizomycotina</taxon>
        <taxon>Eurotiomycetes</taxon>
        <taxon>Eurotiomycetidae</taxon>
        <taxon>Eurotiales</taxon>
        <taxon>Aspergillaceae</taxon>
        <taxon>Aspergillus</taxon>
        <taxon>Aspergillus subgen. Circumdati</taxon>
    </lineage>
</organism>
<reference evidence="4" key="1">
    <citation type="submission" date="2017-12" db="EMBL/GenBank/DDBJ databases">
        <authorList>
            <consortium name="DOE Joint Genome Institute"/>
            <person name="Mondo S.J."/>
            <person name="Kjaerbolling I."/>
            <person name="Vesth T.C."/>
            <person name="Frisvad J.C."/>
            <person name="Nybo J.L."/>
            <person name="Theobald S."/>
            <person name="Kuo A."/>
            <person name="Bowyer P."/>
            <person name="Matsuda Y."/>
            <person name="Lyhne E.K."/>
            <person name="Kogle M.E."/>
            <person name="Clum A."/>
            <person name="Lipzen A."/>
            <person name="Salamov A."/>
            <person name="Ngan C.Y."/>
            <person name="Daum C."/>
            <person name="Chiniquy J."/>
            <person name="Barry K."/>
            <person name="LaButti K."/>
            <person name="Haridas S."/>
            <person name="Simmons B.A."/>
            <person name="Magnuson J.K."/>
            <person name="Mortensen U.H."/>
            <person name="Larsen T.O."/>
            <person name="Grigoriev I.V."/>
            <person name="Baker S.E."/>
            <person name="Andersen M.R."/>
            <person name="Nordberg H.P."/>
            <person name="Cantor M.N."/>
            <person name="Hua S.X."/>
        </authorList>
    </citation>
    <scope>NUCLEOTIDE SEQUENCE [LARGE SCALE GENOMIC DNA]</scope>
    <source>
        <strain evidence="4">IBT 19404</strain>
    </source>
</reference>
<feature type="compositionally biased region" description="Basic and acidic residues" evidence="2">
    <location>
        <begin position="112"/>
        <end position="121"/>
    </location>
</feature>
<feature type="compositionally biased region" description="Acidic residues" evidence="2">
    <location>
        <begin position="155"/>
        <end position="167"/>
    </location>
</feature>
<feature type="compositionally biased region" description="Basic and acidic residues" evidence="2">
    <location>
        <begin position="136"/>
        <end position="154"/>
    </location>
</feature>
<dbReference type="AlphaFoldDB" id="A0A2J5HS01"/>
<feature type="region of interest" description="Disordered" evidence="2">
    <location>
        <begin position="528"/>
        <end position="554"/>
    </location>
</feature>
<evidence type="ECO:0000313" key="4">
    <source>
        <dbReference type="Proteomes" id="UP000235023"/>
    </source>
</evidence>
<dbReference type="Proteomes" id="UP000235023">
    <property type="component" value="Unassembled WGS sequence"/>
</dbReference>
<feature type="compositionally biased region" description="Polar residues" evidence="2">
    <location>
        <begin position="1"/>
        <end position="15"/>
    </location>
</feature>
<proteinExistence type="predicted"/>
<feature type="region of interest" description="Disordered" evidence="2">
    <location>
        <begin position="1"/>
        <end position="215"/>
    </location>
</feature>
<dbReference type="PANTHER" id="PTHR23159:SF31">
    <property type="entry name" value="CENTROSOME-ASSOCIATED PROTEIN CEP250 ISOFORM X1"/>
    <property type="match status" value="1"/>
</dbReference>
<feature type="region of interest" description="Disordered" evidence="2">
    <location>
        <begin position="231"/>
        <end position="265"/>
    </location>
</feature>
<dbReference type="PANTHER" id="PTHR23159">
    <property type="entry name" value="CENTROSOMAL PROTEIN 2"/>
    <property type="match status" value="1"/>
</dbReference>
<keyword evidence="4" id="KW-1185">Reference proteome</keyword>
<dbReference type="OrthoDB" id="3911405at2759"/>
<evidence type="ECO:0000313" key="3">
    <source>
        <dbReference type="EMBL" id="PLN80081.1"/>
    </source>
</evidence>
<feature type="region of interest" description="Disordered" evidence="2">
    <location>
        <begin position="642"/>
        <end position="679"/>
    </location>
</feature>
<feature type="compositionally biased region" description="Low complexity" evidence="2">
    <location>
        <begin position="658"/>
        <end position="672"/>
    </location>
</feature>
<feature type="compositionally biased region" description="Low complexity" evidence="2">
    <location>
        <begin position="62"/>
        <end position="71"/>
    </location>
</feature>
<accession>A0A2J5HS01</accession>
<evidence type="ECO:0000256" key="1">
    <source>
        <dbReference type="SAM" id="Coils"/>
    </source>
</evidence>
<feature type="compositionally biased region" description="Basic and acidic residues" evidence="2">
    <location>
        <begin position="542"/>
        <end position="554"/>
    </location>
</feature>
<gene>
    <name evidence="3" type="ORF">BDW42DRAFT_171510</name>
</gene>
<dbReference type="EMBL" id="KZ559551">
    <property type="protein sequence ID" value="PLN80081.1"/>
    <property type="molecule type" value="Genomic_DNA"/>
</dbReference>
<keyword evidence="1" id="KW-0175">Coiled coil</keyword>